<reference evidence="3 4" key="1">
    <citation type="submission" date="2015-07" db="EMBL/GenBank/DDBJ databases">
        <authorList>
            <person name="Noorani M."/>
        </authorList>
    </citation>
    <scope>NUCLEOTIDE SEQUENCE [LARGE SCALE GENOMIC DNA]</scope>
    <source>
        <strain evidence="3">BBA 69670</strain>
    </source>
</reference>
<proteinExistence type="predicted"/>
<keyword evidence="1" id="KW-0812">Transmembrane</keyword>
<feature type="signal peptide" evidence="2">
    <location>
        <begin position="1"/>
        <end position="23"/>
    </location>
</feature>
<feature type="transmembrane region" description="Helical" evidence="1">
    <location>
        <begin position="160"/>
        <end position="179"/>
    </location>
</feature>
<keyword evidence="1" id="KW-0472">Membrane</keyword>
<name>A0A0K6FRQ1_9AGAM</name>
<evidence type="ECO:0000313" key="4">
    <source>
        <dbReference type="Proteomes" id="UP000044841"/>
    </source>
</evidence>
<organism evidence="3 4">
    <name type="scientific">Rhizoctonia solani</name>
    <dbReference type="NCBI Taxonomy" id="456999"/>
    <lineage>
        <taxon>Eukaryota</taxon>
        <taxon>Fungi</taxon>
        <taxon>Dikarya</taxon>
        <taxon>Basidiomycota</taxon>
        <taxon>Agaricomycotina</taxon>
        <taxon>Agaricomycetes</taxon>
        <taxon>Cantharellales</taxon>
        <taxon>Ceratobasidiaceae</taxon>
        <taxon>Rhizoctonia</taxon>
    </lineage>
</organism>
<evidence type="ECO:0000313" key="3">
    <source>
        <dbReference type="EMBL" id="CUA68901.1"/>
    </source>
</evidence>
<keyword evidence="4" id="KW-1185">Reference proteome</keyword>
<keyword evidence="1" id="KW-1133">Transmembrane helix</keyword>
<evidence type="ECO:0000256" key="2">
    <source>
        <dbReference type="SAM" id="SignalP"/>
    </source>
</evidence>
<evidence type="ECO:0000256" key="1">
    <source>
        <dbReference type="SAM" id="Phobius"/>
    </source>
</evidence>
<dbReference type="EMBL" id="CYGV01000569">
    <property type="protein sequence ID" value="CUA68901.1"/>
    <property type="molecule type" value="Genomic_DNA"/>
</dbReference>
<evidence type="ECO:0008006" key="5">
    <source>
        <dbReference type="Google" id="ProtNLM"/>
    </source>
</evidence>
<dbReference type="Proteomes" id="UP000044841">
    <property type="component" value="Unassembled WGS sequence"/>
</dbReference>
<gene>
    <name evidence="3" type="ORF">RSOLAG22IIIB_08149</name>
</gene>
<dbReference type="AlphaFoldDB" id="A0A0K6FRQ1"/>
<feature type="chain" id="PRO_5005502273" description="Transmembrane protein" evidence="2">
    <location>
        <begin position="24"/>
        <end position="188"/>
    </location>
</feature>
<keyword evidence="2" id="KW-0732">Signal</keyword>
<accession>A0A0K6FRQ1</accession>
<sequence>MSTFHRIAAVAILICSFAFFASALPSPRVNKSSWDIVDADRFELCAILAVYFSKAKDCIDSIAQCNDLVTLKAKIAIFVALCNTCAIELLKISAEVKISAEAQASIVTCFVSLLTLLVKVFVALTLKFGITVVVALCGEVDVVVHLLLKSLEVCIKGVVALIVKACAGSVIDGFLMLSFKHCLNVFGA</sequence>
<protein>
    <recommendedName>
        <fullName evidence="5">Transmembrane protein</fullName>
    </recommendedName>
</protein>